<comment type="caution">
    <text evidence="10">The sequence shown here is derived from an EMBL/GenBank/DDBJ whole genome shotgun (WGS) entry which is preliminary data.</text>
</comment>
<protein>
    <recommendedName>
        <fullName evidence="12">Mitochondrial carrier protein</fullName>
    </recommendedName>
</protein>
<gene>
    <name evidence="10" type="ORF">R3W88_012435</name>
</gene>
<dbReference type="PANTHER" id="PTHR45667">
    <property type="entry name" value="S-ADENOSYLMETHIONINE MITOCHONDRIAL CARRIER PROTEIN"/>
    <property type="match status" value="1"/>
</dbReference>
<evidence type="ECO:0000256" key="1">
    <source>
        <dbReference type="ARBA" id="ARBA00004141"/>
    </source>
</evidence>
<dbReference type="PROSITE" id="PS50920">
    <property type="entry name" value="SOLCAR"/>
    <property type="match status" value="1"/>
</dbReference>
<dbReference type="Proteomes" id="UP001311915">
    <property type="component" value="Unassembled WGS sequence"/>
</dbReference>
<evidence type="ECO:0000256" key="5">
    <source>
        <dbReference type="ARBA" id="ARBA00022737"/>
    </source>
</evidence>
<organism evidence="10 11">
    <name type="scientific">Solanum pinnatisectum</name>
    <name type="common">tansyleaf nightshade</name>
    <dbReference type="NCBI Taxonomy" id="50273"/>
    <lineage>
        <taxon>Eukaryota</taxon>
        <taxon>Viridiplantae</taxon>
        <taxon>Streptophyta</taxon>
        <taxon>Embryophyta</taxon>
        <taxon>Tracheophyta</taxon>
        <taxon>Spermatophyta</taxon>
        <taxon>Magnoliopsida</taxon>
        <taxon>eudicotyledons</taxon>
        <taxon>Gunneridae</taxon>
        <taxon>Pentapetalae</taxon>
        <taxon>asterids</taxon>
        <taxon>lamiids</taxon>
        <taxon>Solanales</taxon>
        <taxon>Solanaceae</taxon>
        <taxon>Solanoideae</taxon>
        <taxon>Solaneae</taxon>
        <taxon>Solanum</taxon>
    </lineage>
</organism>
<keyword evidence="11" id="KW-1185">Reference proteome</keyword>
<comment type="similarity">
    <text evidence="2 9">Belongs to the mitochondrial carrier (TC 2.A.29) family.</text>
</comment>
<evidence type="ECO:0000256" key="4">
    <source>
        <dbReference type="ARBA" id="ARBA00022692"/>
    </source>
</evidence>
<evidence type="ECO:0000256" key="9">
    <source>
        <dbReference type="RuleBase" id="RU000488"/>
    </source>
</evidence>
<evidence type="ECO:0000256" key="2">
    <source>
        <dbReference type="ARBA" id="ARBA00006375"/>
    </source>
</evidence>
<dbReference type="Gene3D" id="1.50.40.10">
    <property type="entry name" value="Mitochondrial carrier domain"/>
    <property type="match status" value="2"/>
</dbReference>
<accession>A0AAV9LCW8</accession>
<dbReference type="GO" id="GO:0016020">
    <property type="term" value="C:membrane"/>
    <property type="evidence" value="ECO:0007669"/>
    <property type="project" value="UniProtKB-SubCell"/>
</dbReference>
<evidence type="ECO:0000256" key="3">
    <source>
        <dbReference type="ARBA" id="ARBA00022448"/>
    </source>
</evidence>
<keyword evidence="7 8" id="KW-0472">Membrane</keyword>
<keyword evidence="6" id="KW-1133">Transmembrane helix</keyword>
<name>A0AAV9LCW8_9SOLN</name>
<dbReference type="InterPro" id="IPR018108">
    <property type="entry name" value="MCP_transmembrane"/>
</dbReference>
<keyword evidence="5" id="KW-0677">Repeat</keyword>
<dbReference type="AlphaFoldDB" id="A0AAV9LCW8"/>
<dbReference type="PROSITE" id="PS51257">
    <property type="entry name" value="PROKAR_LIPOPROTEIN"/>
    <property type="match status" value="1"/>
</dbReference>
<evidence type="ECO:0000256" key="7">
    <source>
        <dbReference type="ARBA" id="ARBA00023136"/>
    </source>
</evidence>
<dbReference type="Pfam" id="PF00153">
    <property type="entry name" value="Mito_carr"/>
    <property type="match status" value="3"/>
</dbReference>
<dbReference type="InterPro" id="IPR023395">
    <property type="entry name" value="MCP_dom_sf"/>
</dbReference>
<evidence type="ECO:0000313" key="10">
    <source>
        <dbReference type="EMBL" id="KAK4722202.1"/>
    </source>
</evidence>
<proteinExistence type="inferred from homology"/>
<evidence type="ECO:0000313" key="11">
    <source>
        <dbReference type="Proteomes" id="UP001311915"/>
    </source>
</evidence>
<feature type="repeat" description="Solcar" evidence="8">
    <location>
        <begin position="6"/>
        <end position="92"/>
    </location>
</feature>
<sequence>MCCLRISLRLKEHLCGIAGAFTYGCLHPLVTIKTKPQTKGCLRFNSGTIDVIVKTFQSKGFLGCHSGVSAVIVGSTSSSAVYFGTCPNFHYTLLIVSSAIMALKELITHRIQSGAKGRSWQVLMRILDKDGILGLYSGYSATLLRNFSAGALSYSLERLEPFHSVCCRALAGAISASLTMLLDVVKTRSMTQFDSEPANKVDVAMVSGVLATVRQILKGERVFHSACFSALRYFAFETARCTILDQYLKHKERETLVPAEAQMHPRSI</sequence>
<evidence type="ECO:0008006" key="12">
    <source>
        <dbReference type="Google" id="ProtNLM"/>
    </source>
</evidence>
<keyword evidence="3 9" id="KW-0813">Transport</keyword>
<evidence type="ECO:0000256" key="6">
    <source>
        <dbReference type="ARBA" id="ARBA00022989"/>
    </source>
</evidence>
<dbReference type="EMBL" id="JAWPEI010000007">
    <property type="protein sequence ID" value="KAK4722202.1"/>
    <property type="molecule type" value="Genomic_DNA"/>
</dbReference>
<reference evidence="10 11" key="1">
    <citation type="submission" date="2023-10" db="EMBL/GenBank/DDBJ databases">
        <title>Genome-Wide Identification Analysis in wild type Solanum Pinnatisectum Reveals Some Genes Defensing Phytophthora Infestans.</title>
        <authorList>
            <person name="Sun C."/>
        </authorList>
    </citation>
    <scope>NUCLEOTIDE SEQUENCE [LARGE SCALE GENOMIC DNA]</scope>
    <source>
        <strain evidence="10">LQN</strain>
        <tissue evidence="10">Leaf</tissue>
    </source>
</reference>
<keyword evidence="4 8" id="KW-0812">Transmembrane</keyword>
<evidence type="ECO:0000256" key="8">
    <source>
        <dbReference type="PROSITE-ProRule" id="PRU00282"/>
    </source>
</evidence>
<dbReference type="SUPFAM" id="SSF103506">
    <property type="entry name" value="Mitochondrial carrier"/>
    <property type="match status" value="1"/>
</dbReference>
<comment type="subcellular location">
    <subcellularLocation>
        <location evidence="1">Membrane</location>
        <topology evidence="1">Multi-pass membrane protein</topology>
    </subcellularLocation>
</comment>